<sequence length="176" mass="19684">MIIGLCGYASCGKTTVSDRLIMKGFRRRKFAAPIKNMLRSFLRDQGVRDGVIDRMIEGDLKETPSHFLNGKSPRYAMQTLGTDWGRALICEDLWCDAATRDLQPYDNVVFDDVRFFNEADAIRKVGGKIIRINRTDVGPVNDHASEAPPWADADVTNDGSVSDVTDRILHIVKTIP</sequence>
<organism evidence="1 2">
    <name type="scientific">Sedimentitalea xiamensis</name>
    <dbReference type="NCBI Taxonomy" id="3050037"/>
    <lineage>
        <taxon>Bacteria</taxon>
        <taxon>Pseudomonadati</taxon>
        <taxon>Pseudomonadota</taxon>
        <taxon>Alphaproteobacteria</taxon>
        <taxon>Rhodobacterales</taxon>
        <taxon>Paracoccaceae</taxon>
        <taxon>Sedimentitalea</taxon>
    </lineage>
</organism>
<evidence type="ECO:0008006" key="3">
    <source>
        <dbReference type="Google" id="ProtNLM"/>
    </source>
</evidence>
<dbReference type="Gene3D" id="3.40.50.300">
    <property type="entry name" value="P-loop containing nucleotide triphosphate hydrolases"/>
    <property type="match status" value="1"/>
</dbReference>
<gene>
    <name evidence="1" type="ORF">QO034_18865</name>
</gene>
<name>A0ABT7FJ40_9RHOB</name>
<comment type="caution">
    <text evidence="1">The sequence shown here is derived from an EMBL/GenBank/DDBJ whole genome shotgun (WGS) entry which is preliminary data.</text>
</comment>
<dbReference type="Proteomes" id="UP001227126">
    <property type="component" value="Unassembled WGS sequence"/>
</dbReference>
<dbReference type="InterPro" id="IPR027417">
    <property type="entry name" value="P-loop_NTPase"/>
</dbReference>
<dbReference type="EMBL" id="JASNJE010000031">
    <property type="protein sequence ID" value="MDK3075154.1"/>
    <property type="molecule type" value="Genomic_DNA"/>
</dbReference>
<accession>A0ABT7FJ40</accession>
<proteinExistence type="predicted"/>
<evidence type="ECO:0000313" key="1">
    <source>
        <dbReference type="EMBL" id="MDK3075154.1"/>
    </source>
</evidence>
<dbReference type="SUPFAM" id="SSF52540">
    <property type="entry name" value="P-loop containing nucleoside triphosphate hydrolases"/>
    <property type="match status" value="1"/>
</dbReference>
<evidence type="ECO:0000313" key="2">
    <source>
        <dbReference type="Proteomes" id="UP001227126"/>
    </source>
</evidence>
<dbReference type="Pfam" id="PF21448">
    <property type="entry name" value="DNMK"/>
    <property type="match status" value="1"/>
</dbReference>
<reference evidence="1 2" key="1">
    <citation type="submission" date="2023-05" db="EMBL/GenBank/DDBJ databases">
        <title>Sedimentitalea sp. nov. JM2-8.</title>
        <authorList>
            <person name="Huang J."/>
        </authorList>
    </citation>
    <scope>NUCLEOTIDE SEQUENCE [LARGE SCALE GENOMIC DNA]</scope>
    <source>
        <strain evidence="1 2">JM2-8</strain>
    </source>
</reference>
<protein>
    <recommendedName>
        <fullName evidence="3">Deoxynucleotide monophosphate kinase</fullName>
    </recommendedName>
</protein>
<dbReference type="RefSeq" id="WP_284487085.1">
    <property type="nucleotide sequence ID" value="NZ_JASNJE010000031.1"/>
</dbReference>
<dbReference type="InterPro" id="IPR048444">
    <property type="entry name" value="DNMK"/>
</dbReference>
<keyword evidence="2" id="KW-1185">Reference proteome</keyword>